<dbReference type="OrthoDB" id="4515621at2"/>
<accession>A0A543B0P2</accession>
<feature type="transmembrane region" description="Helical" evidence="1">
    <location>
        <begin position="222"/>
        <end position="247"/>
    </location>
</feature>
<comment type="caution">
    <text evidence="2">The sequence shown here is derived from an EMBL/GenBank/DDBJ whole genome shotgun (WGS) entry which is preliminary data.</text>
</comment>
<keyword evidence="1" id="KW-0812">Transmembrane</keyword>
<keyword evidence="3" id="KW-1185">Reference proteome</keyword>
<proteinExistence type="predicted"/>
<keyword evidence="1" id="KW-0472">Membrane</keyword>
<evidence type="ECO:0000313" key="2">
    <source>
        <dbReference type="EMBL" id="TQL78403.1"/>
    </source>
</evidence>
<feature type="transmembrane region" description="Helical" evidence="1">
    <location>
        <begin position="142"/>
        <end position="165"/>
    </location>
</feature>
<feature type="transmembrane region" description="Helical" evidence="1">
    <location>
        <begin position="110"/>
        <end position="130"/>
    </location>
</feature>
<gene>
    <name evidence="2" type="ORF">FB566_3989</name>
</gene>
<feature type="transmembrane region" description="Helical" evidence="1">
    <location>
        <begin position="361"/>
        <end position="380"/>
    </location>
</feature>
<organism evidence="2 3">
    <name type="scientific">Stackebrandtia endophytica</name>
    <dbReference type="NCBI Taxonomy" id="1496996"/>
    <lineage>
        <taxon>Bacteria</taxon>
        <taxon>Bacillati</taxon>
        <taxon>Actinomycetota</taxon>
        <taxon>Actinomycetes</taxon>
        <taxon>Glycomycetales</taxon>
        <taxon>Glycomycetaceae</taxon>
        <taxon>Stackebrandtia</taxon>
    </lineage>
</organism>
<dbReference type="AlphaFoldDB" id="A0A543B0P2"/>
<evidence type="ECO:0008006" key="4">
    <source>
        <dbReference type="Google" id="ProtNLM"/>
    </source>
</evidence>
<sequence>MSTTDSTVTAQPVVFHHLTFLDEGDEVTVGRPDIDDYVHLPSDGAALLRRLVDGDTPDQAARWYHSTYGETVDMTDFLDTLNELGFIADDPAEVVAAPTVRWQRLGAAVFSRWSLIPFTVAVVAMIVILTQRPDLIPHYSHAFYTPSLIVVMLTLFLGQFPFLFLHEFAHALAGRRLGLKSRLRVSRRFYFIVFETSMDGLVSVPRTKRYLPILAGMMSDLLATAVLICLAAWAGGLVAGVAMALALGTVMRMLWQCYFFLRTDLYYLVVTVLGCKNLHATSRDLLQRRIRRLFGRTVPEPLPAAEVDRKAARWYSWLLLLGYAAMIFSVGYVVVPSLVFVTVEVVTRISQSAPVPMVIDSLVVAVLVIGQFVVAGLLGIRERRLNRSPN</sequence>
<feature type="transmembrane region" description="Helical" evidence="1">
    <location>
        <begin position="317"/>
        <end position="341"/>
    </location>
</feature>
<dbReference type="Proteomes" id="UP000317043">
    <property type="component" value="Unassembled WGS sequence"/>
</dbReference>
<name>A0A543B0P2_9ACTN</name>
<dbReference type="InParanoid" id="A0A543B0P2"/>
<evidence type="ECO:0000256" key="1">
    <source>
        <dbReference type="SAM" id="Phobius"/>
    </source>
</evidence>
<evidence type="ECO:0000313" key="3">
    <source>
        <dbReference type="Proteomes" id="UP000317043"/>
    </source>
</evidence>
<dbReference type="RefSeq" id="WP_142042789.1">
    <property type="nucleotide sequence ID" value="NZ_JBHTGS010000003.1"/>
</dbReference>
<dbReference type="EMBL" id="VFOW01000001">
    <property type="protein sequence ID" value="TQL78403.1"/>
    <property type="molecule type" value="Genomic_DNA"/>
</dbReference>
<protein>
    <recommendedName>
        <fullName evidence="4">Peptide zinc metalloprotease protein</fullName>
    </recommendedName>
</protein>
<keyword evidence="1" id="KW-1133">Transmembrane helix</keyword>
<reference evidence="2 3" key="1">
    <citation type="submission" date="2019-06" db="EMBL/GenBank/DDBJ databases">
        <title>Sequencing the genomes of 1000 actinobacteria strains.</title>
        <authorList>
            <person name="Klenk H.-P."/>
        </authorList>
    </citation>
    <scope>NUCLEOTIDE SEQUENCE [LARGE SCALE GENOMIC DNA]</scope>
    <source>
        <strain evidence="2 3">DSM 45928</strain>
    </source>
</reference>